<keyword evidence="2" id="KW-1185">Reference proteome</keyword>
<gene>
    <name evidence="1" type="ORF">FH972_018907</name>
</gene>
<protein>
    <submittedName>
        <fullName evidence="1">Uncharacterized protein</fullName>
    </submittedName>
</protein>
<proteinExistence type="predicted"/>
<dbReference type="Proteomes" id="UP000327013">
    <property type="component" value="Chromosome 8"/>
</dbReference>
<organism evidence="1 2">
    <name type="scientific">Carpinus fangiana</name>
    <dbReference type="NCBI Taxonomy" id="176857"/>
    <lineage>
        <taxon>Eukaryota</taxon>
        <taxon>Viridiplantae</taxon>
        <taxon>Streptophyta</taxon>
        <taxon>Embryophyta</taxon>
        <taxon>Tracheophyta</taxon>
        <taxon>Spermatophyta</taxon>
        <taxon>Magnoliopsida</taxon>
        <taxon>eudicotyledons</taxon>
        <taxon>Gunneridae</taxon>
        <taxon>Pentapetalae</taxon>
        <taxon>rosids</taxon>
        <taxon>fabids</taxon>
        <taxon>Fagales</taxon>
        <taxon>Betulaceae</taxon>
        <taxon>Carpinus</taxon>
    </lineage>
</organism>
<dbReference type="EMBL" id="CM017328">
    <property type="protein sequence ID" value="KAE8123995.1"/>
    <property type="molecule type" value="Genomic_DNA"/>
</dbReference>
<dbReference type="AlphaFoldDB" id="A0A5N6RNT3"/>
<name>A0A5N6RNT3_9ROSI</name>
<reference evidence="1 2" key="1">
    <citation type="submission" date="2019-06" db="EMBL/GenBank/DDBJ databases">
        <title>A chromosomal-level reference genome of Carpinus fangiana (Coryloideae, Betulaceae).</title>
        <authorList>
            <person name="Yang X."/>
            <person name="Wang Z."/>
            <person name="Zhang L."/>
            <person name="Hao G."/>
            <person name="Liu J."/>
            <person name="Yang Y."/>
        </authorList>
    </citation>
    <scope>NUCLEOTIDE SEQUENCE [LARGE SCALE GENOMIC DNA]</scope>
    <source>
        <strain evidence="1">Cfa_2016G</strain>
        <tissue evidence="1">Leaf</tissue>
    </source>
</reference>
<evidence type="ECO:0000313" key="2">
    <source>
        <dbReference type="Proteomes" id="UP000327013"/>
    </source>
</evidence>
<accession>A0A5N6RNT3</accession>
<evidence type="ECO:0000313" key="1">
    <source>
        <dbReference type="EMBL" id="KAE8123995.1"/>
    </source>
</evidence>
<sequence>MGMRINYIVQPNPGWAPYQRAFKMAYMVLQITMIDRDPWNWSKGHERVLMGFPLSE</sequence>